<dbReference type="Pfam" id="PF01161">
    <property type="entry name" value="PBP"/>
    <property type="match status" value="1"/>
</dbReference>
<dbReference type="InterPro" id="IPR008914">
    <property type="entry name" value="PEBP"/>
</dbReference>
<gene>
    <name evidence="2" type="primary">LOC115620361</name>
</gene>
<proteinExistence type="predicted"/>
<dbReference type="Proteomes" id="UP000504634">
    <property type="component" value="Unplaced"/>
</dbReference>
<dbReference type="CDD" id="cd00866">
    <property type="entry name" value="PEBP_euk"/>
    <property type="match status" value="1"/>
</dbReference>
<dbReference type="SUPFAM" id="SSF49777">
    <property type="entry name" value="PEBP-like"/>
    <property type="match status" value="1"/>
</dbReference>
<dbReference type="AlphaFoldDB" id="A0A6J2T2G3"/>
<dbReference type="GeneID" id="115620361"/>
<evidence type="ECO:0000313" key="2">
    <source>
        <dbReference type="RefSeq" id="XP_030369425.1"/>
    </source>
</evidence>
<dbReference type="OrthoDB" id="2506647at2759"/>
<dbReference type="InterPro" id="IPR036610">
    <property type="entry name" value="PEBP-like_sf"/>
</dbReference>
<dbReference type="PANTHER" id="PTHR11362:SF82">
    <property type="entry name" value="PHOSPHATIDYLETHANOLAMINE-BINDING PROTEIN 4"/>
    <property type="match status" value="1"/>
</dbReference>
<accession>A0A6J2T2G3</accession>
<name>A0A6J2T2G3_DROLE</name>
<dbReference type="InterPro" id="IPR035810">
    <property type="entry name" value="PEBP_euk"/>
</dbReference>
<dbReference type="Gene3D" id="3.90.280.10">
    <property type="entry name" value="PEBP-like"/>
    <property type="match status" value="1"/>
</dbReference>
<sequence>MSYTEYSMNDIVPDVVDVVPPGKLMAIYAEDITVKPGNKLTPTQVKDPPHISWIEDDDGTSLHTLLMVDPDAPSPEDPKFREVLHWFVINIPGQLVEDGQIVAEYVGAGPPKETGLHRYVFLVFKQSREIKEELYIDKFTGSGRLNFNTRVYANQYDLGFPIAGNYFLAQYDDYVPIRNAQFVG</sequence>
<dbReference type="PANTHER" id="PTHR11362">
    <property type="entry name" value="PHOSPHATIDYLETHANOLAMINE-BINDING PROTEIN"/>
    <property type="match status" value="1"/>
</dbReference>
<dbReference type="RefSeq" id="XP_030369425.1">
    <property type="nucleotide sequence ID" value="XM_030513565.1"/>
</dbReference>
<organism evidence="1 2">
    <name type="scientific">Drosophila lebanonensis</name>
    <name type="common">Fruit fly</name>
    <name type="synonym">Scaptodrosophila lebanonensis</name>
    <dbReference type="NCBI Taxonomy" id="7225"/>
    <lineage>
        <taxon>Eukaryota</taxon>
        <taxon>Metazoa</taxon>
        <taxon>Ecdysozoa</taxon>
        <taxon>Arthropoda</taxon>
        <taxon>Hexapoda</taxon>
        <taxon>Insecta</taxon>
        <taxon>Pterygota</taxon>
        <taxon>Neoptera</taxon>
        <taxon>Endopterygota</taxon>
        <taxon>Diptera</taxon>
        <taxon>Brachycera</taxon>
        <taxon>Muscomorpha</taxon>
        <taxon>Ephydroidea</taxon>
        <taxon>Drosophilidae</taxon>
        <taxon>Scaptodrosophila</taxon>
    </lineage>
</organism>
<protein>
    <submittedName>
        <fullName evidence="2">Protein D2</fullName>
    </submittedName>
</protein>
<reference evidence="2" key="1">
    <citation type="submission" date="2025-08" db="UniProtKB">
        <authorList>
            <consortium name="RefSeq"/>
        </authorList>
    </citation>
    <scope>IDENTIFICATION</scope>
    <source>
        <strain evidence="2">11010-0011.00</strain>
        <tissue evidence="2">Whole body</tissue>
    </source>
</reference>
<evidence type="ECO:0000313" key="1">
    <source>
        <dbReference type="Proteomes" id="UP000504634"/>
    </source>
</evidence>
<keyword evidence="1" id="KW-1185">Reference proteome</keyword>